<reference evidence="1 2" key="1">
    <citation type="submission" date="2024-08" db="EMBL/GenBank/DDBJ databases">
        <title>Insights into the chromosomal genome structure of Flemingia macrophylla.</title>
        <authorList>
            <person name="Ding Y."/>
            <person name="Zhao Y."/>
            <person name="Bi W."/>
            <person name="Wu M."/>
            <person name="Zhao G."/>
            <person name="Gong Y."/>
            <person name="Li W."/>
            <person name="Zhang P."/>
        </authorList>
    </citation>
    <scope>NUCLEOTIDE SEQUENCE [LARGE SCALE GENOMIC DNA]</scope>
    <source>
        <strain evidence="1">DYQJB</strain>
        <tissue evidence="1">Leaf</tissue>
    </source>
</reference>
<gene>
    <name evidence="1" type="ORF">Fmac_026808</name>
</gene>
<proteinExistence type="predicted"/>
<evidence type="ECO:0000313" key="2">
    <source>
        <dbReference type="Proteomes" id="UP001603857"/>
    </source>
</evidence>
<dbReference type="AlphaFoldDB" id="A0ABD1LFX0"/>
<organism evidence="1 2">
    <name type="scientific">Flemingia macrophylla</name>
    <dbReference type="NCBI Taxonomy" id="520843"/>
    <lineage>
        <taxon>Eukaryota</taxon>
        <taxon>Viridiplantae</taxon>
        <taxon>Streptophyta</taxon>
        <taxon>Embryophyta</taxon>
        <taxon>Tracheophyta</taxon>
        <taxon>Spermatophyta</taxon>
        <taxon>Magnoliopsida</taxon>
        <taxon>eudicotyledons</taxon>
        <taxon>Gunneridae</taxon>
        <taxon>Pentapetalae</taxon>
        <taxon>rosids</taxon>
        <taxon>fabids</taxon>
        <taxon>Fabales</taxon>
        <taxon>Fabaceae</taxon>
        <taxon>Papilionoideae</taxon>
        <taxon>50 kb inversion clade</taxon>
        <taxon>NPAAA clade</taxon>
        <taxon>indigoferoid/millettioid clade</taxon>
        <taxon>Phaseoleae</taxon>
        <taxon>Flemingia</taxon>
    </lineage>
</organism>
<protein>
    <submittedName>
        <fullName evidence="1">Uncharacterized protein</fullName>
    </submittedName>
</protein>
<keyword evidence="2" id="KW-1185">Reference proteome</keyword>
<dbReference type="EMBL" id="JBGMDY010000009">
    <property type="protein sequence ID" value="KAL2322429.1"/>
    <property type="molecule type" value="Genomic_DNA"/>
</dbReference>
<comment type="caution">
    <text evidence="1">The sequence shown here is derived from an EMBL/GenBank/DDBJ whole genome shotgun (WGS) entry which is preliminary data.</text>
</comment>
<sequence length="72" mass="8444">MKRRLLLTLQDLFENSSLGFNIRASEEQMRNIKLSPSLSINKQGDPQLEKEYKAFHYEVSFLKVPSFAPYHL</sequence>
<dbReference type="Proteomes" id="UP001603857">
    <property type="component" value="Unassembled WGS sequence"/>
</dbReference>
<accession>A0ABD1LFX0</accession>
<name>A0ABD1LFX0_9FABA</name>
<evidence type="ECO:0000313" key="1">
    <source>
        <dbReference type="EMBL" id="KAL2322429.1"/>
    </source>
</evidence>